<feature type="compositionally biased region" description="Low complexity" evidence="2">
    <location>
        <begin position="306"/>
        <end position="367"/>
    </location>
</feature>
<dbReference type="Proteomes" id="UP000248423">
    <property type="component" value="Unassembled WGS sequence"/>
</dbReference>
<gene>
    <name evidence="4" type="ORF">BO78DRAFT_211625</name>
</gene>
<feature type="domain" description="RING-type" evidence="3">
    <location>
        <begin position="486"/>
        <end position="545"/>
    </location>
</feature>
<dbReference type="GO" id="GO:0008270">
    <property type="term" value="F:zinc ion binding"/>
    <property type="evidence" value="ECO:0007669"/>
    <property type="project" value="UniProtKB-KW"/>
</dbReference>
<dbReference type="Gene3D" id="3.30.40.10">
    <property type="entry name" value="Zinc/RING finger domain, C3HC4 (zinc finger)"/>
    <property type="match status" value="1"/>
</dbReference>
<dbReference type="PANTHER" id="PTHR21540">
    <property type="entry name" value="RING FINGER AND SWIM DOMAIN-CONTAINING PROTEIN 2"/>
    <property type="match status" value="1"/>
</dbReference>
<dbReference type="InterPro" id="IPR039903">
    <property type="entry name" value="Zswim2"/>
</dbReference>
<dbReference type="EMBL" id="KZ826388">
    <property type="protein sequence ID" value="PYI02837.1"/>
    <property type="molecule type" value="Genomic_DNA"/>
</dbReference>
<feature type="region of interest" description="Disordered" evidence="2">
    <location>
        <begin position="210"/>
        <end position="479"/>
    </location>
</feature>
<reference evidence="4 5" key="1">
    <citation type="submission" date="2018-02" db="EMBL/GenBank/DDBJ databases">
        <title>The genomes of Aspergillus section Nigri reveals drivers in fungal speciation.</title>
        <authorList>
            <consortium name="DOE Joint Genome Institute"/>
            <person name="Vesth T.C."/>
            <person name="Nybo J."/>
            <person name="Theobald S."/>
            <person name="Brandl J."/>
            <person name="Frisvad J.C."/>
            <person name="Nielsen K.F."/>
            <person name="Lyhne E.K."/>
            <person name="Kogle M.E."/>
            <person name="Kuo A."/>
            <person name="Riley R."/>
            <person name="Clum A."/>
            <person name="Nolan M."/>
            <person name="Lipzen A."/>
            <person name="Salamov A."/>
            <person name="Henrissat B."/>
            <person name="Wiebenga A."/>
            <person name="De vries R.P."/>
            <person name="Grigoriev I.V."/>
            <person name="Mortensen U.H."/>
            <person name="Andersen M.R."/>
            <person name="Baker S.E."/>
        </authorList>
    </citation>
    <scope>NUCLEOTIDE SEQUENCE [LARGE SCALE GENOMIC DNA]</scope>
    <source>
        <strain evidence="4 5">CBS 121057</strain>
    </source>
</reference>
<dbReference type="GO" id="GO:0061630">
    <property type="term" value="F:ubiquitin protein ligase activity"/>
    <property type="evidence" value="ECO:0007669"/>
    <property type="project" value="InterPro"/>
</dbReference>
<feature type="compositionally biased region" description="Low complexity" evidence="2">
    <location>
        <begin position="410"/>
        <end position="427"/>
    </location>
</feature>
<keyword evidence="1" id="KW-0479">Metal-binding</keyword>
<dbReference type="PROSITE" id="PS50089">
    <property type="entry name" value="ZF_RING_2"/>
    <property type="match status" value="1"/>
</dbReference>
<organism evidence="4 5">
    <name type="scientific">Aspergillus sclerotiicarbonarius (strain CBS 121057 / IBT 28362)</name>
    <dbReference type="NCBI Taxonomy" id="1448318"/>
    <lineage>
        <taxon>Eukaryota</taxon>
        <taxon>Fungi</taxon>
        <taxon>Dikarya</taxon>
        <taxon>Ascomycota</taxon>
        <taxon>Pezizomycotina</taxon>
        <taxon>Eurotiomycetes</taxon>
        <taxon>Eurotiomycetidae</taxon>
        <taxon>Eurotiales</taxon>
        <taxon>Aspergillaceae</taxon>
        <taxon>Aspergillus</taxon>
        <taxon>Aspergillus subgen. Circumdati</taxon>
    </lineage>
</organism>
<dbReference type="InterPro" id="IPR001841">
    <property type="entry name" value="Znf_RING"/>
</dbReference>
<sequence>MSPQYSYHHLSDILELYPDEEPYCAGYAPSQKRRCHASTNARNRSNARRLLDQGTSMLQAGQCIDNLLYNLAPLVLCTRWHQGQASNLAHQWSSQVRGYLGEQNTRQSTPVHGSWHQPQLQPQPQFQPQTAYLDTGLSNRLAELERKVQAAQKEAEKARRREERAKREAERIRQDTESLVRRSVAMGFARGQEEAGRNAVGVHTAATVTGQVDGTRRGSQMGGLMASSREDARGRGVEVTTRTSTTTTNTNSTTTRGQITGDEAATSAQTGQRTISAASVSDANNNSNSSNTPATSSPVEQRTVNARSVSSTADTSRTSSTPVTSSSNEQRAVRAASVSDANNSNVPAASSPASSASSTPDTSRTSSTPGTSFSAEQRAVSAGSISSTVDTNTTSASATPSPAEQGGANSSASPSPSSTSDTSSTDAETPNTTATSATQETPNPPVPIIQTQPPLTPPPSFSPLPPRPTSTISAHGTTRQPIDGDCCICIFPLKEGPPNHNHNPNDTDLVWCQKQCGVNIHRSCMDEWVASSLSRNRITTCPMCRARW</sequence>
<keyword evidence="5" id="KW-1185">Reference proteome</keyword>
<proteinExistence type="predicted"/>
<feature type="compositionally biased region" description="Low complexity" evidence="2">
    <location>
        <begin position="240"/>
        <end position="256"/>
    </location>
</feature>
<feature type="compositionally biased region" description="Polar residues" evidence="2">
    <location>
        <begin position="383"/>
        <end position="392"/>
    </location>
</feature>
<evidence type="ECO:0000256" key="2">
    <source>
        <dbReference type="SAM" id="MobiDB-lite"/>
    </source>
</evidence>
<keyword evidence="1" id="KW-0862">Zinc</keyword>
<dbReference type="VEuPathDB" id="FungiDB:BO78DRAFT_211625"/>
<feature type="compositionally biased region" description="Pro residues" evidence="2">
    <location>
        <begin position="454"/>
        <end position="468"/>
    </location>
</feature>
<feature type="compositionally biased region" description="Low complexity" evidence="2">
    <location>
        <begin position="276"/>
        <end position="299"/>
    </location>
</feature>
<keyword evidence="1" id="KW-0863">Zinc-finger</keyword>
<dbReference type="OrthoDB" id="8062037at2759"/>
<dbReference type="SUPFAM" id="SSF57850">
    <property type="entry name" value="RING/U-box"/>
    <property type="match status" value="1"/>
</dbReference>
<evidence type="ECO:0000256" key="1">
    <source>
        <dbReference type="PROSITE-ProRule" id="PRU00175"/>
    </source>
</evidence>
<accession>A0A319DYP1</accession>
<dbReference type="AlphaFoldDB" id="A0A319DYP1"/>
<dbReference type="PANTHER" id="PTHR21540:SF0">
    <property type="entry name" value="PHD FAMILY PROTEIN"/>
    <property type="match status" value="1"/>
</dbReference>
<protein>
    <recommendedName>
        <fullName evidence="3">RING-type domain-containing protein</fullName>
    </recommendedName>
</protein>
<feature type="region of interest" description="Disordered" evidence="2">
    <location>
        <begin position="148"/>
        <end position="170"/>
    </location>
</feature>
<feature type="region of interest" description="Disordered" evidence="2">
    <location>
        <begin position="105"/>
        <end position="124"/>
    </location>
</feature>
<evidence type="ECO:0000313" key="4">
    <source>
        <dbReference type="EMBL" id="PYI02837.1"/>
    </source>
</evidence>
<feature type="compositionally biased region" description="Low complexity" evidence="2">
    <location>
        <begin position="393"/>
        <end position="403"/>
    </location>
</feature>
<feature type="compositionally biased region" description="Polar residues" evidence="2">
    <location>
        <begin position="266"/>
        <end position="275"/>
    </location>
</feature>
<evidence type="ECO:0000259" key="3">
    <source>
        <dbReference type="PROSITE" id="PS50089"/>
    </source>
</evidence>
<dbReference type="InterPro" id="IPR013083">
    <property type="entry name" value="Znf_RING/FYVE/PHD"/>
</dbReference>
<feature type="compositionally biased region" description="Polar residues" evidence="2">
    <location>
        <begin position="428"/>
        <end position="440"/>
    </location>
</feature>
<name>A0A319DYP1_ASPSB</name>
<evidence type="ECO:0000313" key="5">
    <source>
        <dbReference type="Proteomes" id="UP000248423"/>
    </source>
</evidence>